<feature type="non-terminal residue" evidence="2">
    <location>
        <position position="313"/>
    </location>
</feature>
<evidence type="ECO:0000256" key="1">
    <source>
        <dbReference type="ARBA" id="ARBA00022729"/>
    </source>
</evidence>
<dbReference type="PANTHER" id="PTHR16026:SF0">
    <property type="entry name" value="CARTILAGE ACIDIC PROTEIN 1"/>
    <property type="match status" value="1"/>
</dbReference>
<proteinExistence type="predicted"/>
<name>X0TEL4_9ZZZZ</name>
<dbReference type="InterPro" id="IPR013517">
    <property type="entry name" value="FG-GAP"/>
</dbReference>
<dbReference type="SUPFAM" id="SSF69318">
    <property type="entry name" value="Integrin alpha N-terminal domain"/>
    <property type="match status" value="1"/>
</dbReference>
<sequence length="313" mass="33111">LDIYFVNGAASVPETGPPNQLYRNEGNGKFREVTSESGAGDTGFGVAVAAADIDADGDIDLFLANNGPDVLLINQGDGTFRRGGAEYGIADTNMAGGAAFGDYDRDGLPELYVSNYVDVAEFVEGGRGGPFCKWKGMTVGCGPRGLTGDPDRFYRNVGGRFEEASDEVGITLSDASYGLGILFVDLTADGLPDIYVANDSLANFFYVNEGDGTFSEEGLMRGVAYSGDGLEQAGMGVDAADVDGDGDYDLVVSNFSHDHTSLYLNRGEGFFTDVSYPSGIGKSTYFPLTWGARFLDLDSDGAVDLFLVNGHIY</sequence>
<evidence type="ECO:0000313" key="2">
    <source>
        <dbReference type="EMBL" id="GAF91948.1"/>
    </source>
</evidence>
<dbReference type="Pfam" id="PF13517">
    <property type="entry name" value="FG-GAP_3"/>
    <property type="match status" value="2"/>
</dbReference>
<dbReference type="PANTHER" id="PTHR16026">
    <property type="entry name" value="CARTILAGE ACIDIC PROTEIN 1"/>
    <property type="match status" value="1"/>
</dbReference>
<evidence type="ECO:0008006" key="3">
    <source>
        <dbReference type="Google" id="ProtNLM"/>
    </source>
</evidence>
<organism evidence="2">
    <name type="scientific">marine sediment metagenome</name>
    <dbReference type="NCBI Taxonomy" id="412755"/>
    <lineage>
        <taxon>unclassified sequences</taxon>
        <taxon>metagenomes</taxon>
        <taxon>ecological metagenomes</taxon>
    </lineage>
</organism>
<keyword evidence="1" id="KW-0732">Signal</keyword>
<comment type="caution">
    <text evidence="2">The sequence shown here is derived from an EMBL/GenBank/DDBJ whole genome shotgun (WGS) entry which is preliminary data.</text>
</comment>
<gene>
    <name evidence="2" type="ORF">S01H1_19123</name>
</gene>
<dbReference type="Gene3D" id="2.130.10.130">
    <property type="entry name" value="Integrin alpha, N-terminal"/>
    <property type="match status" value="2"/>
</dbReference>
<dbReference type="EMBL" id="BARS01010294">
    <property type="protein sequence ID" value="GAF91948.1"/>
    <property type="molecule type" value="Genomic_DNA"/>
</dbReference>
<feature type="non-terminal residue" evidence="2">
    <location>
        <position position="1"/>
    </location>
</feature>
<accession>X0TEL4</accession>
<dbReference type="InterPro" id="IPR027039">
    <property type="entry name" value="Crtac1"/>
</dbReference>
<reference evidence="2" key="1">
    <citation type="journal article" date="2014" name="Front. Microbiol.">
        <title>High frequency of phylogenetically diverse reductive dehalogenase-homologous genes in deep subseafloor sedimentary metagenomes.</title>
        <authorList>
            <person name="Kawai M."/>
            <person name="Futagami T."/>
            <person name="Toyoda A."/>
            <person name="Takaki Y."/>
            <person name="Nishi S."/>
            <person name="Hori S."/>
            <person name="Arai W."/>
            <person name="Tsubouchi T."/>
            <person name="Morono Y."/>
            <person name="Uchiyama I."/>
            <person name="Ito T."/>
            <person name="Fujiyama A."/>
            <person name="Inagaki F."/>
            <person name="Takami H."/>
        </authorList>
    </citation>
    <scope>NUCLEOTIDE SEQUENCE</scope>
    <source>
        <strain evidence="2">Expedition CK06-06</strain>
    </source>
</reference>
<dbReference type="AlphaFoldDB" id="X0TEL4"/>
<dbReference type="InterPro" id="IPR028994">
    <property type="entry name" value="Integrin_alpha_N"/>
</dbReference>
<protein>
    <recommendedName>
        <fullName evidence="3">ASPIC/UnbV domain-containing protein</fullName>
    </recommendedName>
</protein>